<dbReference type="EMBL" id="BMAT01005300">
    <property type="protein sequence ID" value="GFR90620.1"/>
    <property type="molecule type" value="Genomic_DNA"/>
</dbReference>
<evidence type="ECO:0000259" key="4">
    <source>
        <dbReference type="PROSITE" id="PS50923"/>
    </source>
</evidence>
<evidence type="ECO:0000313" key="5">
    <source>
        <dbReference type="EMBL" id="GFR90620.1"/>
    </source>
</evidence>
<sequence>MQAYANNTNNIFRASSTPCVGEDYVKTHKYLYRNFYSISYYDNSTVEFSCMYNYHRVSGDMVVTCLPNGTWYGTPPRCEVDYYKEKIRLSAIIFGVSLVIPCILLFLDFVHFVHKRHSRRSIFVKLTVPGTSTRIIGLQSPVSKLEMKNVISQGHFRNSENATYLRSSSSHAWSFNTSVDLEFSSTPHSADKAKTKGAVKVWYEPTRRAPSEPQTPPQFASIGCYCYIHIYMYNLTI</sequence>
<gene>
    <name evidence="5" type="ORF">ElyMa_002572300</name>
</gene>
<keyword evidence="3" id="KW-1133">Transmembrane helix</keyword>
<dbReference type="CDD" id="cd00033">
    <property type="entry name" value="CCP"/>
    <property type="match status" value="1"/>
</dbReference>
<keyword evidence="6" id="KW-1185">Reference proteome</keyword>
<dbReference type="InterPro" id="IPR000436">
    <property type="entry name" value="Sushi_SCR_CCP_dom"/>
</dbReference>
<proteinExistence type="predicted"/>
<keyword evidence="1" id="KW-1015">Disulfide bond</keyword>
<keyword evidence="2" id="KW-0768">Sushi</keyword>
<comment type="caution">
    <text evidence="2">Lacks conserved residue(s) required for the propagation of feature annotation.</text>
</comment>
<keyword evidence="3" id="KW-0472">Membrane</keyword>
<dbReference type="Gene3D" id="2.10.70.10">
    <property type="entry name" value="Complement Module, domain 1"/>
    <property type="match status" value="1"/>
</dbReference>
<dbReference type="SMART" id="SM00032">
    <property type="entry name" value="CCP"/>
    <property type="match status" value="1"/>
</dbReference>
<protein>
    <recommendedName>
        <fullName evidence="4">Sushi domain-containing protein</fullName>
    </recommendedName>
</protein>
<accession>A0AAV4H231</accession>
<evidence type="ECO:0000256" key="1">
    <source>
        <dbReference type="ARBA" id="ARBA00023157"/>
    </source>
</evidence>
<evidence type="ECO:0000313" key="6">
    <source>
        <dbReference type="Proteomes" id="UP000762676"/>
    </source>
</evidence>
<dbReference type="PROSITE" id="PS50923">
    <property type="entry name" value="SUSHI"/>
    <property type="match status" value="1"/>
</dbReference>
<comment type="caution">
    <text evidence="5">The sequence shown here is derived from an EMBL/GenBank/DDBJ whole genome shotgun (WGS) entry which is preliminary data.</text>
</comment>
<dbReference type="InterPro" id="IPR035976">
    <property type="entry name" value="Sushi/SCR/CCP_sf"/>
</dbReference>
<feature type="transmembrane region" description="Helical" evidence="3">
    <location>
        <begin position="89"/>
        <end position="110"/>
    </location>
</feature>
<dbReference type="Pfam" id="PF00084">
    <property type="entry name" value="Sushi"/>
    <property type="match status" value="1"/>
</dbReference>
<feature type="domain" description="Sushi" evidence="4">
    <location>
        <begin position="17"/>
        <end position="80"/>
    </location>
</feature>
<keyword evidence="3" id="KW-0812">Transmembrane</keyword>
<organism evidence="5 6">
    <name type="scientific">Elysia marginata</name>
    <dbReference type="NCBI Taxonomy" id="1093978"/>
    <lineage>
        <taxon>Eukaryota</taxon>
        <taxon>Metazoa</taxon>
        <taxon>Spiralia</taxon>
        <taxon>Lophotrochozoa</taxon>
        <taxon>Mollusca</taxon>
        <taxon>Gastropoda</taxon>
        <taxon>Heterobranchia</taxon>
        <taxon>Euthyneura</taxon>
        <taxon>Panpulmonata</taxon>
        <taxon>Sacoglossa</taxon>
        <taxon>Placobranchoidea</taxon>
        <taxon>Plakobranchidae</taxon>
        <taxon>Elysia</taxon>
    </lineage>
</organism>
<evidence type="ECO:0000256" key="3">
    <source>
        <dbReference type="SAM" id="Phobius"/>
    </source>
</evidence>
<dbReference type="SUPFAM" id="SSF57535">
    <property type="entry name" value="Complement control module/SCR domain"/>
    <property type="match status" value="1"/>
</dbReference>
<name>A0AAV4H231_9GAST</name>
<evidence type="ECO:0000256" key="2">
    <source>
        <dbReference type="PROSITE-ProRule" id="PRU00302"/>
    </source>
</evidence>
<dbReference type="Proteomes" id="UP000762676">
    <property type="component" value="Unassembled WGS sequence"/>
</dbReference>
<reference evidence="5 6" key="1">
    <citation type="journal article" date="2021" name="Elife">
        <title>Chloroplast acquisition without the gene transfer in kleptoplastic sea slugs, Plakobranchus ocellatus.</title>
        <authorList>
            <person name="Maeda T."/>
            <person name="Takahashi S."/>
            <person name="Yoshida T."/>
            <person name="Shimamura S."/>
            <person name="Takaki Y."/>
            <person name="Nagai Y."/>
            <person name="Toyoda A."/>
            <person name="Suzuki Y."/>
            <person name="Arimoto A."/>
            <person name="Ishii H."/>
            <person name="Satoh N."/>
            <person name="Nishiyama T."/>
            <person name="Hasebe M."/>
            <person name="Maruyama T."/>
            <person name="Minagawa J."/>
            <person name="Obokata J."/>
            <person name="Shigenobu S."/>
        </authorList>
    </citation>
    <scope>NUCLEOTIDE SEQUENCE [LARGE SCALE GENOMIC DNA]</scope>
</reference>
<dbReference type="AlphaFoldDB" id="A0AAV4H231"/>